<feature type="transmembrane region" description="Helical" evidence="1">
    <location>
        <begin position="7"/>
        <end position="28"/>
    </location>
</feature>
<gene>
    <name evidence="2" type="ORF">H9649_00400</name>
</gene>
<organism evidence="2 3">
    <name type="scientific">Sporosarcina quadrami</name>
    <dbReference type="NCBI Taxonomy" id="2762234"/>
    <lineage>
        <taxon>Bacteria</taxon>
        <taxon>Bacillati</taxon>
        <taxon>Bacillota</taxon>
        <taxon>Bacilli</taxon>
        <taxon>Bacillales</taxon>
        <taxon>Caryophanaceae</taxon>
        <taxon>Sporosarcina</taxon>
    </lineage>
</organism>
<dbReference type="EMBL" id="JACSQN010000001">
    <property type="protein sequence ID" value="MBD7983022.1"/>
    <property type="molecule type" value="Genomic_DNA"/>
</dbReference>
<keyword evidence="3" id="KW-1185">Reference proteome</keyword>
<evidence type="ECO:0000256" key="1">
    <source>
        <dbReference type="SAM" id="Phobius"/>
    </source>
</evidence>
<dbReference type="Proteomes" id="UP000626786">
    <property type="component" value="Unassembled WGS sequence"/>
</dbReference>
<keyword evidence="1" id="KW-0472">Membrane</keyword>
<evidence type="ECO:0000313" key="3">
    <source>
        <dbReference type="Proteomes" id="UP000626786"/>
    </source>
</evidence>
<proteinExistence type="predicted"/>
<reference evidence="2 3" key="1">
    <citation type="submission" date="2020-08" db="EMBL/GenBank/DDBJ databases">
        <title>A Genomic Blueprint of the Chicken Gut Microbiome.</title>
        <authorList>
            <person name="Gilroy R."/>
            <person name="Ravi A."/>
            <person name="Getino M."/>
            <person name="Pursley I."/>
            <person name="Horton D.L."/>
            <person name="Alikhan N.-F."/>
            <person name="Baker D."/>
            <person name="Gharbi K."/>
            <person name="Hall N."/>
            <person name="Watson M."/>
            <person name="Adriaenssens E.M."/>
            <person name="Foster-Nyarko E."/>
            <person name="Jarju S."/>
            <person name="Secka A."/>
            <person name="Antonio M."/>
            <person name="Oren A."/>
            <person name="Chaudhuri R."/>
            <person name="La Ragione R.M."/>
            <person name="Hildebrand F."/>
            <person name="Pallen M.J."/>
        </authorList>
    </citation>
    <scope>NUCLEOTIDE SEQUENCE [LARGE SCALE GENOMIC DNA]</scope>
    <source>
        <strain evidence="2 3">Sa2YVA2</strain>
    </source>
</reference>
<comment type="caution">
    <text evidence="2">The sequence shown here is derived from an EMBL/GenBank/DDBJ whole genome shotgun (WGS) entry which is preliminary data.</text>
</comment>
<sequence>MIKNDKGYALLIVLFLIVFITIISAVFMRISITNAKQENEVDQNHLVVATAEMGVDYFKTIYMNAFFEKKEEMYKKISTAKENKYEEAREEVINVMRNDFIKALGKSEKEREVNSYLFQGSNERVTVGKNKGELIIEGKVTGFNNSKSKESSIDYTFTFFIPPYIPEDKKKPGQSNTIIFEKTFPPTGNYLCNNKLSKNSGKKCYFASDIIEADDVDLKKGTSILIKGNADVDELEMKNDSYLKVDKSLTIRDDFDLNKSHVYVGESMTSHDEIDLKNDSSLYVKGKVDAYDGVKMIKSNFYVGGDLNVDDELELKNKSNLFVVGNLTVKDDFEIKSNSKVCVGGNLTAKDDVDINGELYMIRDSHVEFSDEPSKVKYVKWVNSFEELLTVCSSEGNSVIWGLKEIDTRY</sequence>
<accession>A0ABR8U4Q4</accession>
<evidence type="ECO:0000313" key="2">
    <source>
        <dbReference type="EMBL" id="MBD7983022.1"/>
    </source>
</evidence>
<keyword evidence="1" id="KW-1133">Transmembrane helix</keyword>
<dbReference type="RefSeq" id="WP_191692670.1">
    <property type="nucleotide sequence ID" value="NZ_JACSQN010000001.1"/>
</dbReference>
<name>A0ABR8U4Q4_9BACL</name>
<protein>
    <submittedName>
        <fullName evidence="2">Uncharacterized protein</fullName>
    </submittedName>
</protein>
<keyword evidence="1" id="KW-0812">Transmembrane</keyword>